<dbReference type="Proteomes" id="UP001157914">
    <property type="component" value="Unassembled WGS sequence"/>
</dbReference>
<dbReference type="PANTHER" id="PTHR33823:SF4">
    <property type="entry name" value="GENERAL STRESS PROTEIN 16O"/>
    <property type="match status" value="1"/>
</dbReference>
<dbReference type="EMBL" id="FXTT01000002">
    <property type="protein sequence ID" value="SMP14948.1"/>
    <property type="molecule type" value="Genomic_DNA"/>
</dbReference>
<evidence type="ECO:0000256" key="4">
    <source>
        <dbReference type="PROSITE-ProRule" id="PRU00510"/>
    </source>
</evidence>
<dbReference type="InterPro" id="IPR000962">
    <property type="entry name" value="Znf_DskA_TraR"/>
</dbReference>
<dbReference type="Pfam" id="PF01258">
    <property type="entry name" value="zf-dskA_traR"/>
    <property type="match status" value="1"/>
</dbReference>
<comment type="caution">
    <text evidence="6">The sequence shown here is derived from an EMBL/GenBank/DDBJ whole genome shotgun (WGS) entry which is preliminary data.</text>
</comment>
<evidence type="ECO:0000256" key="3">
    <source>
        <dbReference type="ARBA" id="ARBA00022833"/>
    </source>
</evidence>
<name>A0ABY1NQB8_9HYPH</name>
<keyword evidence="3" id="KW-0862">Zinc</keyword>
<feature type="zinc finger region" description="dksA C4-type" evidence="4">
    <location>
        <begin position="83"/>
        <end position="107"/>
    </location>
</feature>
<proteinExistence type="predicted"/>
<sequence>MNDASSVRNRLLAMKVDLEELSALSEEARATVALDQQAVGRLSRMDALQGQAMAQASERQRRADIQRIHAALNRLDDGDYGYCVSCGEEIAAKRLYVDPLAAFCIACAK</sequence>
<dbReference type="Gene3D" id="1.20.120.910">
    <property type="entry name" value="DksA, coiled-coil domain"/>
    <property type="match status" value="1"/>
</dbReference>
<dbReference type="PANTHER" id="PTHR33823">
    <property type="entry name" value="RNA POLYMERASE-BINDING TRANSCRIPTION FACTOR DKSA-RELATED"/>
    <property type="match status" value="1"/>
</dbReference>
<keyword evidence="7" id="KW-1185">Reference proteome</keyword>
<evidence type="ECO:0000256" key="1">
    <source>
        <dbReference type="ARBA" id="ARBA00022723"/>
    </source>
</evidence>
<protein>
    <submittedName>
        <fullName evidence="6">Transcriptional regulator, TraR/DksA family</fullName>
    </submittedName>
</protein>
<organism evidence="6 7">
    <name type="scientific">Roseibium denhamense</name>
    <dbReference type="NCBI Taxonomy" id="76305"/>
    <lineage>
        <taxon>Bacteria</taxon>
        <taxon>Pseudomonadati</taxon>
        <taxon>Pseudomonadota</taxon>
        <taxon>Alphaproteobacteria</taxon>
        <taxon>Hyphomicrobiales</taxon>
        <taxon>Stappiaceae</taxon>
        <taxon>Roseibium</taxon>
    </lineage>
</organism>
<dbReference type="SUPFAM" id="SSF57716">
    <property type="entry name" value="Glucocorticoid receptor-like (DNA-binding domain)"/>
    <property type="match status" value="1"/>
</dbReference>
<feature type="domain" description="Zinc finger DksA/TraR C4-type" evidence="5">
    <location>
        <begin position="78"/>
        <end position="108"/>
    </location>
</feature>
<evidence type="ECO:0000259" key="5">
    <source>
        <dbReference type="Pfam" id="PF01258"/>
    </source>
</evidence>
<evidence type="ECO:0000256" key="2">
    <source>
        <dbReference type="ARBA" id="ARBA00022771"/>
    </source>
</evidence>
<dbReference type="PROSITE" id="PS51128">
    <property type="entry name" value="ZF_DKSA_2"/>
    <property type="match status" value="1"/>
</dbReference>
<reference evidence="6 7" key="1">
    <citation type="submission" date="2017-05" db="EMBL/GenBank/DDBJ databases">
        <authorList>
            <person name="Varghese N."/>
            <person name="Submissions S."/>
        </authorList>
    </citation>
    <scope>NUCLEOTIDE SEQUENCE [LARGE SCALE GENOMIC DNA]</scope>
    <source>
        <strain evidence="6 7">DSM 15949</strain>
    </source>
</reference>
<evidence type="ECO:0000313" key="6">
    <source>
        <dbReference type="EMBL" id="SMP14948.1"/>
    </source>
</evidence>
<accession>A0ABY1NQB8</accession>
<gene>
    <name evidence="6" type="ORF">SAMN06265374_1503</name>
</gene>
<evidence type="ECO:0000313" key="7">
    <source>
        <dbReference type="Proteomes" id="UP001157914"/>
    </source>
</evidence>
<keyword evidence="2" id="KW-0863">Zinc-finger</keyword>
<keyword evidence="1" id="KW-0479">Metal-binding</keyword>
<dbReference type="RefSeq" id="WP_155194403.1">
    <property type="nucleotide sequence ID" value="NZ_BAAAEA010000003.1"/>
</dbReference>